<proteinExistence type="predicted"/>
<name>A0A1M3KWV7_9BACT</name>
<evidence type="ECO:0000313" key="1">
    <source>
        <dbReference type="EMBL" id="OJX56744.1"/>
    </source>
</evidence>
<comment type="caution">
    <text evidence="1">The sequence shown here is derived from an EMBL/GenBank/DDBJ whole genome shotgun (WGS) entry which is preliminary data.</text>
</comment>
<accession>A0A1M3KWV7</accession>
<dbReference type="GO" id="GO:0003824">
    <property type="term" value="F:catalytic activity"/>
    <property type="evidence" value="ECO:0007669"/>
    <property type="project" value="InterPro"/>
</dbReference>
<protein>
    <recommendedName>
        <fullName evidence="3">Nitrile hydratase alpha /Thiocyanate hydrolase gamma domain-containing protein</fullName>
    </recommendedName>
</protein>
<gene>
    <name evidence="1" type="ORF">BGO89_09410</name>
</gene>
<dbReference type="Proteomes" id="UP000184233">
    <property type="component" value="Unassembled WGS sequence"/>
</dbReference>
<sequence>MSLVSSAKAVKIISKVVARANTDPTFKASLLSDPSAALSNQGLSIPPGIAVHFVDAGAPIPKSTASDVYLQLGSLDRIGDVELNEEAFTKAASGGSCHGSASTMMSAAACISSASTASTKCT</sequence>
<dbReference type="STRING" id="1895771.BGO89_09410"/>
<evidence type="ECO:0000313" key="2">
    <source>
        <dbReference type="Proteomes" id="UP000184233"/>
    </source>
</evidence>
<evidence type="ECO:0008006" key="3">
    <source>
        <dbReference type="Google" id="ProtNLM"/>
    </source>
</evidence>
<dbReference type="EMBL" id="MKVH01000024">
    <property type="protein sequence ID" value="OJX56744.1"/>
    <property type="molecule type" value="Genomic_DNA"/>
</dbReference>
<reference evidence="1 2" key="1">
    <citation type="submission" date="2016-09" db="EMBL/GenBank/DDBJ databases">
        <title>Genome-resolved meta-omics ties microbial dynamics to process performance in biotechnology for thiocyanate degradation.</title>
        <authorList>
            <person name="Kantor R.S."/>
            <person name="Huddy R.J."/>
            <person name="Iyer R."/>
            <person name="Thomas B.C."/>
            <person name="Brown C.T."/>
            <person name="Anantharaman K."/>
            <person name="Tringe S."/>
            <person name="Hettich R.L."/>
            <person name="Harrison S.T."/>
            <person name="Banfield J.F."/>
        </authorList>
    </citation>
    <scope>NUCLEOTIDE SEQUENCE [LARGE SCALE GENOMIC DNA]</scope>
    <source>
        <strain evidence="1">59-99</strain>
    </source>
</reference>
<dbReference type="InterPro" id="IPR036648">
    <property type="entry name" value="CN_Hdrase_a/SCN_Hdrase_g_sf"/>
</dbReference>
<dbReference type="SUPFAM" id="SSF56209">
    <property type="entry name" value="Nitrile hydratase alpha chain"/>
    <property type="match status" value="1"/>
</dbReference>
<organism evidence="1 2">
    <name type="scientific">Candidatus Kapaibacterium thiocyanatum</name>
    <dbReference type="NCBI Taxonomy" id="1895771"/>
    <lineage>
        <taxon>Bacteria</taxon>
        <taxon>Pseudomonadati</taxon>
        <taxon>Candidatus Kapaibacteriota</taxon>
        <taxon>Candidatus Kapaibacteriia</taxon>
        <taxon>Candidatus Kapaibacteriales</taxon>
        <taxon>Candidatus Kapaibacteriaceae</taxon>
        <taxon>Candidatus Kapaibacterium</taxon>
    </lineage>
</organism>
<dbReference type="GO" id="GO:0046914">
    <property type="term" value="F:transition metal ion binding"/>
    <property type="evidence" value="ECO:0007669"/>
    <property type="project" value="InterPro"/>
</dbReference>
<dbReference type="AlphaFoldDB" id="A0A1M3KWV7"/>
<dbReference type="Gene3D" id="3.90.330.10">
    <property type="entry name" value="Nitrile hydratase alpha /Thiocyanate hydrolase gamma"/>
    <property type="match status" value="1"/>
</dbReference>